<keyword evidence="9" id="KW-1133">Transmembrane helix</keyword>
<keyword evidence="5" id="KW-0547">Nucleotide-binding</keyword>
<protein>
    <recommendedName>
        <fullName evidence="2">histidine kinase</fullName>
        <ecNumber evidence="2">2.7.13.3</ecNumber>
    </recommendedName>
</protein>
<evidence type="ECO:0000256" key="4">
    <source>
        <dbReference type="ARBA" id="ARBA00022679"/>
    </source>
</evidence>
<feature type="domain" description="Histidine kinase/HSP90-like ATPase" evidence="10">
    <location>
        <begin position="499"/>
        <end position="581"/>
    </location>
</feature>
<evidence type="ECO:0000256" key="8">
    <source>
        <dbReference type="ARBA" id="ARBA00023012"/>
    </source>
</evidence>
<name>A0A4R6JMI3_9ACTN</name>
<feature type="transmembrane region" description="Helical" evidence="9">
    <location>
        <begin position="20"/>
        <end position="40"/>
    </location>
</feature>
<dbReference type="PANTHER" id="PTHR24421">
    <property type="entry name" value="NITRATE/NITRITE SENSOR PROTEIN NARX-RELATED"/>
    <property type="match status" value="1"/>
</dbReference>
<reference evidence="12 13" key="1">
    <citation type="submission" date="2019-03" db="EMBL/GenBank/DDBJ databases">
        <title>Sequencing the genomes of 1000 actinobacteria strains.</title>
        <authorList>
            <person name="Klenk H.-P."/>
        </authorList>
    </citation>
    <scope>NUCLEOTIDE SEQUENCE [LARGE SCALE GENOMIC DNA]</scope>
    <source>
        <strain evidence="12 13">DSM 43805</strain>
    </source>
</reference>
<dbReference type="Pfam" id="PF02518">
    <property type="entry name" value="HATPase_c"/>
    <property type="match status" value="1"/>
</dbReference>
<organism evidence="12 13">
    <name type="scientific">Paractinoplanes brasiliensis</name>
    <dbReference type="NCBI Taxonomy" id="52695"/>
    <lineage>
        <taxon>Bacteria</taxon>
        <taxon>Bacillati</taxon>
        <taxon>Actinomycetota</taxon>
        <taxon>Actinomycetes</taxon>
        <taxon>Micromonosporales</taxon>
        <taxon>Micromonosporaceae</taxon>
        <taxon>Paractinoplanes</taxon>
    </lineage>
</organism>
<dbReference type="GO" id="GO:0046983">
    <property type="term" value="F:protein dimerization activity"/>
    <property type="evidence" value="ECO:0007669"/>
    <property type="project" value="InterPro"/>
</dbReference>
<feature type="transmembrane region" description="Helical" evidence="9">
    <location>
        <begin position="242"/>
        <end position="263"/>
    </location>
</feature>
<dbReference type="CDD" id="cd16917">
    <property type="entry name" value="HATPase_UhpB-NarQ-NarX-like"/>
    <property type="match status" value="1"/>
</dbReference>
<dbReference type="InterPro" id="IPR050482">
    <property type="entry name" value="Sensor_HK_TwoCompSys"/>
</dbReference>
<keyword evidence="7" id="KW-0067">ATP-binding</keyword>
<evidence type="ECO:0000259" key="10">
    <source>
        <dbReference type="Pfam" id="PF02518"/>
    </source>
</evidence>
<gene>
    <name evidence="12" type="ORF">C8E87_0127</name>
</gene>
<dbReference type="EMBL" id="SNWR01000001">
    <property type="protein sequence ID" value="TDO36551.1"/>
    <property type="molecule type" value="Genomic_DNA"/>
</dbReference>
<dbReference type="EC" id="2.7.13.3" evidence="2"/>
<sequence length="585" mass="62354">MHVAVNSTAVAQPVGAKAAIGWIGAALVTAVAVAGVLPVASQWPVITTAAVLTSTAWASTGAVLAAVPGQGVNAALFQLVGLFWAISWLDNHEAGPFPALAYLAGPAQLVAAATVLLRYPHSRLEPWSRVYVLVAAGWLLPLRLLTMLFSEPERLQHDARVWWPTIAHDDRAYHVLSDLFWFGSAILLPLFVVVLTRHLWRAARIDRRMLAPLIVAAAGAAVTVIIRVPLRIVAPSVTTPMVLVALESAGLLCIPLAFLWSAVNRRLARGTIADLVVALARLRTPVEIRGLLRATLHDPRLEILYRSPGLDGLVSSTGSPADAPDPDRNVLVDVHGHDGSLLATVVADRALERYRPLLDAAVSASGMAIENARLQAVAEGQMREVHEIRSLLAGAGPAERRRIERDLHDGVQQRLLALAMRLEVVRQSTREPAVRTIVDQTHEEVRASLAELRRLAHGIRPSALDADGLRAAVLDLAARMPVPVRVDVPPRRWPPAAEETAYFVVCEALANVLKHAEAGTATVVVTDRGERLGVEVGDDGRGGADLRAGTGLTGLAARVEATGGTLTVRSPPGGGTLIVAEVAWT</sequence>
<feature type="transmembrane region" description="Helical" evidence="9">
    <location>
        <begin position="179"/>
        <end position="197"/>
    </location>
</feature>
<keyword evidence="13" id="KW-1185">Reference proteome</keyword>
<feature type="domain" description="Signal transduction histidine kinase subgroup 3 dimerisation and phosphoacceptor" evidence="11">
    <location>
        <begin position="399"/>
        <end position="464"/>
    </location>
</feature>
<dbReference type="Proteomes" id="UP000294901">
    <property type="component" value="Unassembled WGS sequence"/>
</dbReference>
<keyword evidence="6 12" id="KW-0418">Kinase</keyword>
<dbReference type="InterPro" id="IPR003594">
    <property type="entry name" value="HATPase_dom"/>
</dbReference>
<proteinExistence type="predicted"/>
<dbReference type="InterPro" id="IPR011712">
    <property type="entry name" value="Sig_transdc_His_kin_sub3_dim/P"/>
</dbReference>
<feature type="transmembrane region" description="Helical" evidence="9">
    <location>
        <begin position="209"/>
        <end position="230"/>
    </location>
</feature>
<dbReference type="Gene3D" id="3.30.565.10">
    <property type="entry name" value="Histidine kinase-like ATPase, C-terminal domain"/>
    <property type="match status" value="1"/>
</dbReference>
<dbReference type="InterPro" id="IPR036890">
    <property type="entry name" value="HATPase_C_sf"/>
</dbReference>
<evidence type="ECO:0000256" key="2">
    <source>
        <dbReference type="ARBA" id="ARBA00012438"/>
    </source>
</evidence>
<dbReference type="Pfam" id="PF07730">
    <property type="entry name" value="HisKA_3"/>
    <property type="match status" value="1"/>
</dbReference>
<evidence type="ECO:0000259" key="11">
    <source>
        <dbReference type="Pfam" id="PF07730"/>
    </source>
</evidence>
<comment type="catalytic activity">
    <reaction evidence="1">
        <text>ATP + protein L-histidine = ADP + protein N-phospho-L-histidine.</text>
        <dbReference type="EC" id="2.7.13.3"/>
    </reaction>
</comment>
<keyword evidence="8" id="KW-0902">Two-component regulatory system</keyword>
<dbReference type="SUPFAM" id="SSF55874">
    <property type="entry name" value="ATPase domain of HSP90 chaperone/DNA topoisomerase II/histidine kinase"/>
    <property type="match status" value="1"/>
</dbReference>
<evidence type="ECO:0000313" key="13">
    <source>
        <dbReference type="Proteomes" id="UP000294901"/>
    </source>
</evidence>
<accession>A0A4R6JMI3</accession>
<evidence type="ECO:0000256" key="7">
    <source>
        <dbReference type="ARBA" id="ARBA00022840"/>
    </source>
</evidence>
<feature type="transmembrane region" description="Helical" evidence="9">
    <location>
        <begin position="99"/>
        <end position="118"/>
    </location>
</feature>
<evidence type="ECO:0000256" key="1">
    <source>
        <dbReference type="ARBA" id="ARBA00000085"/>
    </source>
</evidence>
<comment type="caution">
    <text evidence="12">The sequence shown here is derived from an EMBL/GenBank/DDBJ whole genome shotgun (WGS) entry which is preliminary data.</text>
</comment>
<dbReference type="AlphaFoldDB" id="A0A4R6JMI3"/>
<evidence type="ECO:0000256" key="5">
    <source>
        <dbReference type="ARBA" id="ARBA00022741"/>
    </source>
</evidence>
<keyword evidence="9" id="KW-0812">Transmembrane</keyword>
<dbReference type="Gene3D" id="1.20.5.1930">
    <property type="match status" value="1"/>
</dbReference>
<evidence type="ECO:0000256" key="6">
    <source>
        <dbReference type="ARBA" id="ARBA00022777"/>
    </source>
</evidence>
<dbReference type="PANTHER" id="PTHR24421:SF10">
    <property type="entry name" value="NITRATE_NITRITE SENSOR PROTEIN NARQ"/>
    <property type="match status" value="1"/>
</dbReference>
<evidence type="ECO:0000313" key="12">
    <source>
        <dbReference type="EMBL" id="TDO36551.1"/>
    </source>
</evidence>
<evidence type="ECO:0000256" key="9">
    <source>
        <dbReference type="SAM" id="Phobius"/>
    </source>
</evidence>
<keyword evidence="3" id="KW-0597">Phosphoprotein</keyword>
<feature type="transmembrane region" description="Helical" evidence="9">
    <location>
        <begin position="130"/>
        <end position="149"/>
    </location>
</feature>
<keyword evidence="4" id="KW-0808">Transferase</keyword>
<dbReference type="GO" id="GO:0000155">
    <property type="term" value="F:phosphorelay sensor kinase activity"/>
    <property type="evidence" value="ECO:0007669"/>
    <property type="project" value="InterPro"/>
</dbReference>
<dbReference type="GO" id="GO:0016020">
    <property type="term" value="C:membrane"/>
    <property type="evidence" value="ECO:0007669"/>
    <property type="project" value="InterPro"/>
</dbReference>
<dbReference type="GO" id="GO:0005524">
    <property type="term" value="F:ATP binding"/>
    <property type="evidence" value="ECO:0007669"/>
    <property type="project" value="UniProtKB-KW"/>
</dbReference>
<feature type="transmembrane region" description="Helical" evidence="9">
    <location>
        <begin position="61"/>
        <end position="87"/>
    </location>
</feature>
<evidence type="ECO:0000256" key="3">
    <source>
        <dbReference type="ARBA" id="ARBA00022553"/>
    </source>
</evidence>
<keyword evidence="9" id="KW-0472">Membrane</keyword>